<organism evidence="10 11">
    <name type="scientific">Camelus dromedarius</name>
    <name type="common">Dromedary</name>
    <name type="synonym">Arabian camel</name>
    <dbReference type="NCBI Taxonomy" id="9838"/>
    <lineage>
        <taxon>Eukaryota</taxon>
        <taxon>Metazoa</taxon>
        <taxon>Chordata</taxon>
        <taxon>Craniata</taxon>
        <taxon>Vertebrata</taxon>
        <taxon>Euteleostomi</taxon>
        <taxon>Mammalia</taxon>
        <taxon>Eutheria</taxon>
        <taxon>Laurasiatheria</taxon>
        <taxon>Artiodactyla</taxon>
        <taxon>Tylopoda</taxon>
        <taxon>Camelidae</taxon>
        <taxon>Camelus</taxon>
    </lineage>
</organism>
<sequence length="743" mass="81322">MKKGLEEVGESSCGTCGCWAVRGEDCELLVESAPGGGGGRCREQLQAVVTQWGVAVMQEKSINSRDRKNRTALHLACVSGQSSVWLSLSSGIGSGCFVTRKARQLSSRLYNARMMDAHCLAGTWCDPNLEDDSQNTALHTSSWLRIRQLQHSCSLNANLEAINEKVQHPRFAKPVQAWQEPMINNELFEDCPSSEAKDGVLKPGTSTSFEDNNSDNKNEDVVTTFPQPLTEIPGFSRPAFPAPEPLTSSAVLAVTEVGGNKQFSSVPLRKEEESNWKEQLDEYEDGQGPTEEWERGREQGAFRGDPSDWDSTSLSPNNAAGQRAQHLKVDKCPLVSQSVTTDQSAPTELRQTAPVDKDQMNIGAVSLSENAALRGLCESQLPENSSSKEGLVDEFVNETLRCLYAFNLHIHFSADLDFQRAAEEEQERRDGSENNLSQVEVEENRNKSSELKGSETMCDGNCYKGLTQQRKRGKTDDQQFPALQKGNSDRSIVLSNPKKRNALSLAMLKSLQKDILHEAESQDLKVIVISAEGPVFSSGHDLKELTDEQGPDYHAEVFRTCSEVMMMIQNHPVPVIAMVNGLATAAGCQLVASCDIAVASDKSSFATPGVNIGLFCSTPGVALGRAVPRKVALEMLFTGEAMSAQEALLHGLLSRVVPEERLEEETMRIARKVASLSRPVVSLGKAAFYRQLAQDLRTAYHLASQTMVDNLGLPDGQEGIKAFLQKRKPVWSHRVASSEDPGP</sequence>
<dbReference type="EMBL" id="JWIN03000035">
    <property type="protein sequence ID" value="KAB1254115.1"/>
    <property type="molecule type" value="Genomic_DNA"/>
</dbReference>
<dbReference type="InterPro" id="IPR036770">
    <property type="entry name" value="Ankyrin_rpt-contain_sf"/>
</dbReference>
<dbReference type="AlphaFoldDB" id="A0A5N4C5A5"/>
<accession>A0A5N4C5A5</accession>
<dbReference type="Gene3D" id="1.25.40.20">
    <property type="entry name" value="Ankyrin repeat-containing domain"/>
    <property type="match status" value="1"/>
</dbReference>
<keyword evidence="6" id="KW-0496">Mitochondrion</keyword>
<evidence type="ECO:0000256" key="4">
    <source>
        <dbReference type="ARBA" id="ARBA00022946"/>
    </source>
</evidence>
<keyword evidence="4" id="KW-0809">Transit peptide</keyword>
<dbReference type="InterPro" id="IPR001753">
    <property type="entry name" value="Enoyl-CoA_hydra/iso"/>
</dbReference>
<dbReference type="SUPFAM" id="SSF52096">
    <property type="entry name" value="ClpP/crotonase"/>
    <property type="match status" value="1"/>
</dbReference>
<comment type="subcellular location">
    <subcellularLocation>
        <location evidence="1">Mitochondrion</location>
    </subcellularLocation>
</comment>
<name>A0A5N4C5A5_CAMDR</name>
<evidence type="ECO:0000256" key="1">
    <source>
        <dbReference type="ARBA" id="ARBA00004173"/>
    </source>
</evidence>
<feature type="compositionally biased region" description="Basic and acidic residues" evidence="9">
    <location>
        <begin position="423"/>
        <end position="432"/>
    </location>
</feature>
<evidence type="ECO:0000256" key="3">
    <source>
        <dbReference type="ARBA" id="ARBA00022832"/>
    </source>
</evidence>
<keyword evidence="11" id="KW-1185">Reference proteome</keyword>
<comment type="similarity">
    <text evidence="2">Belongs to the enoyl-CoA hydratase/isomerase family.</text>
</comment>
<proteinExistence type="inferred from homology"/>
<evidence type="ECO:0000256" key="7">
    <source>
        <dbReference type="ARBA" id="ARBA00037410"/>
    </source>
</evidence>
<feature type="region of interest" description="Disordered" evidence="9">
    <location>
        <begin position="423"/>
        <end position="454"/>
    </location>
</feature>
<protein>
    <recommendedName>
        <fullName evidence="8">Enoyl-CoA hydratase domain-containing protein 3, mitochondrial</fullName>
    </recommendedName>
</protein>
<dbReference type="Pfam" id="PF00378">
    <property type="entry name" value="ECH_1"/>
    <property type="match status" value="1"/>
</dbReference>
<dbReference type="PANTHER" id="PTHR43602:SF1">
    <property type="entry name" value="ENOYL-COA HYDRATASE DOMAIN-CONTAINING PROTEIN 3, MITOCHONDRIAL"/>
    <property type="match status" value="1"/>
</dbReference>
<dbReference type="GO" id="GO:0016836">
    <property type="term" value="F:hydro-lyase activity"/>
    <property type="evidence" value="ECO:0007669"/>
    <property type="project" value="TreeGrafter"/>
</dbReference>
<dbReference type="SUPFAM" id="SSF48403">
    <property type="entry name" value="Ankyrin repeat"/>
    <property type="match status" value="1"/>
</dbReference>
<evidence type="ECO:0000313" key="10">
    <source>
        <dbReference type="EMBL" id="KAB1254115.1"/>
    </source>
</evidence>
<dbReference type="STRING" id="9838.ENSCDRP00005018443"/>
<dbReference type="Gene3D" id="1.10.12.10">
    <property type="entry name" value="Lyase 2-enoyl-coa Hydratase, Chain A, domain 2"/>
    <property type="match status" value="1"/>
</dbReference>
<feature type="region of interest" description="Disordered" evidence="9">
    <location>
        <begin position="468"/>
        <end position="491"/>
    </location>
</feature>
<gene>
    <name evidence="10" type="ORF">Cadr_000027064</name>
</gene>
<evidence type="ECO:0000256" key="5">
    <source>
        <dbReference type="ARBA" id="ARBA00023098"/>
    </source>
</evidence>
<feature type="region of interest" description="Disordered" evidence="9">
    <location>
        <begin position="193"/>
        <end position="221"/>
    </location>
</feature>
<keyword evidence="5" id="KW-0443">Lipid metabolism</keyword>
<dbReference type="InterPro" id="IPR014748">
    <property type="entry name" value="Enoyl-CoA_hydra_C"/>
</dbReference>
<dbReference type="GO" id="GO:0005739">
    <property type="term" value="C:mitochondrion"/>
    <property type="evidence" value="ECO:0007669"/>
    <property type="project" value="UniProtKB-SubCell"/>
</dbReference>
<evidence type="ECO:0000256" key="9">
    <source>
        <dbReference type="SAM" id="MobiDB-lite"/>
    </source>
</evidence>
<evidence type="ECO:0000313" key="11">
    <source>
        <dbReference type="Proteomes" id="UP000299084"/>
    </source>
</evidence>
<evidence type="ECO:0000256" key="6">
    <source>
        <dbReference type="ARBA" id="ARBA00023128"/>
    </source>
</evidence>
<dbReference type="NCBIfam" id="NF006008">
    <property type="entry name" value="PRK08139.1"/>
    <property type="match status" value="1"/>
</dbReference>
<dbReference type="GO" id="GO:0006631">
    <property type="term" value="P:fatty acid metabolic process"/>
    <property type="evidence" value="ECO:0007669"/>
    <property type="project" value="UniProtKB-KW"/>
</dbReference>
<evidence type="ECO:0000256" key="2">
    <source>
        <dbReference type="ARBA" id="ARBA00005254"/>
    </source>
</evidence>
<feature type="compositionally biased region" description="Polar residues" evidence="9">
    <location>
        <begin position="309"/>
        <end position="320"/>
    </location>
</feature>
<dbReference type="CDD" id="cd06558">
    <property type="entry name" value="crotonase-like"/>
    <property type="match status" value="1"/>
</dbReference>
<feature type="compositionally biased region" description="Basic and acidic residues" evidence="9">
    <location>
        <begin position="442"/>
        <end position="453"/>
    </location>
</feature>
<reference evidence="10 11" key="1">
    <citation type="journal article" date="2019" name="Mol. Ecol. Resour.">
        <title>Improving Illumina assemblies with Hi-C and long reads: an example with the North African dromedary.</title>
        <authorList>
            <person name="Elbers J.P."/>
            <person name="Rogers M.F."/>
            <person name="Perelman P.L."/>
            <person name="Proskuryakova A.A."/>
            <person name="Serdyukova N.A."/>
            <person name="Johnson W.E."/>
            <person name="Horin P."/>
            <person name="Corander J."/>
            <person name="Murphy D."/>
            <person name="Burger P.A."/>
        </authorList>
    </citation>
    <scope>NUCLEOTIDE SEQUENCE [LARGE SCALE GENOMIC DNA]</scope>
    <source>
        <strain evidence="10">Drom800</strain>
        <tissue evidence="10">Blood</tissue>
    </source>
</reference>
<dbReference type="InterPro" id="IPR029045">
    <property type="entry name" value="ClpP/crotonase-like_dom_sf"/>
</dbReference>
<feature type="region of interest" description="Disordered" evidence="9">
    <location>
        <begin position="265"/>
        <end position="357"/>
    </location>
</feature>
<comment type="caution">
    <text evidence="10">The sequence shown here is derived from an EMBL/GenBank/DDBJ whole genome shotgun (WGS) entry which is preliminary data.</text>
</comment>
<feature type="compositionally biased region" description="Basic and acidic residues" evidence="9">
    <location>
        <begin position="268"/>
        <end position="280"/>
    </location>
</feature>
<dbReference type="PANTHER" id="PTHR43602">
    <property type="match status" value="1"/>
</dbReference>
<keyword evidence="3" id="KW-0276">Fatty acid metabolism</keyword>
<comment type="function">
    <text evidence="7">May play a role in fatty acid biosynthesis and insulin sensitivity.</text>
</comment>
<dbReference type="Gene3D" id="3.90.226.10">
    <property type="entry name" value="2-enoyl-CoA Hydratase, Chain A, domain 1"/>
    <property type="match status" value="1"/>
</dbReference>
<evidence type="ECO:0000256" key="8">
    <source>
        <dbReference type="ARBA" id="ARBA00040545"/>
    </source>
</evidence>
<feature type="compositionally biased region" description="Polar residues" evidence="9">
    <location>
        <begin position="335"/>
        <end position="350"/>
    </location>
</feature>
<dbReference type="Proteomes" id="UP000299084">
    <property type="component" value="Unassembled WGS sequence"/>
</dbReference>
<dbReference type="InterPro" id="IPR052377">
    <property type="entry name" value="Mitochondrial_ECH-domain"/>
</dbReference>